<organism evidence="1 2">
    <name type="scientific">Bacillus cereus (strain ZK / E33L)</name>
    <dbReference type="NCBI Taxonomy" id="288681"/>
    <lineage>
        <taxon>Bacteria</taxon>
        <taxon>Bacillati</taxon>
        <taxon>Bacillota</taxon>
        <taxon>Bacilli</taxon>
        <taxon>Bacillales</taxon>
        <taxon>Bacillaceae</taxon>
        <taxon>Bacillus</taxon>
        <taxon>Bacillus cereus group</taxon>
    </lineage>
</organism>
<dbReference type="Proteomes" id="UP000002612">
    <property type="component" value="Chromosome"/>
</dbReference>
<evidence type="ECO:0000313" key="1">
    <source>
        <dbReference type="EMBL" id="AAU15445.1"/>
    </source>
</evidence>
<protein>
    <submittedName>
        <fullName evidence="1">Group-specific protein</fullName>
    </submittedName>
</protein>
<dbReference type="AlphaFoldDB" id="Q631L2"/>
<dbReference type="InterPro" id="IPR051768">
    <property type="entry name" value="Bact_secretion_toxin"/>
</dbReference>
<dbReference type="InterPro" id="IPR032871">
    <property type="entry name" value="AHH_dom_containing"/>
</dbReference>
<dbReference type="PANTHER" id="PTHR34976:SF1">
    <property type="entry name" value="TOXIN BC_0920"/>
    <property type="match status" value="1"/>
</dbReference>
<sequence>MFDNYILKVKEGAMCGKPSEKSMLRKIWDGIYIGSGQVIGGIVEGFDSLDDTVTKENIKYAIGHPIETISTAWNTISDSFMNDFWHGDAESRTKWGTSIFMGLGLGLIGDKGISKVTTIAKGTNLTKFSEGISSVSNQLPLKERFAFAGTSGFGSNQIKTFEALQEARDTFMFSKAGGRSRVKDVQEVIKDYADKVLDRVEVKNKYPDSYTASKILREELKDAGIEPPPYSNAAHHLTPWNDSRVEKAQKLLREFGIDPDSAANGVFLPYKVNEYVTTEVLHIGKHSSEYILEVERVLSLVKKQGGTQEDAVEALHDIRERLLDGELKLNKPKKK</sequence>
<proteinExistence type="predicted"/>
<reference evidence="2" key="1">
    <citation type="journal article" date="2006" name="J. Bacteriol.">
        <title>Pathogenomic sequence analysis of Bacillus cereus and Bacillus thuringiensis isolates closely related to Bacillus anthracis.</title>
        <authorList>
            <person name="Han C.S."/>
            <person name="Xie G."/>
            <person name="Challacombe J.F."/>
            <person name="Altherr M.R."/>
            <person name="Bhotika S.S."/>
            <person name="Brown N."/>
            <person name="Bruce D."/>
            <person name="Campbell C.S."/>
            <person name="Campbell M.L."/>
            <person name="Chen J."/>
            <person name="Chertkov O."/>
            <person name="Cleland C."/>
            <person name="Dimitrijevic M."/>
            <person name="Doggett N.A."/>
            <person name="Fawcett J.J."/>
            <person name="Glavina T."/>
            <person name="Goodwin L.A."/>
            <person name="Green L.D."/>
            <person name="Hill K.K."/>
            <person name="Hitchcock P."/>
            <person name="Jackson P.J."/>
            <person name="Keim P."/>
            <person name="Kewalramani A.R."/>
            <person name="Longmire J."/>
            <person name="Lucas S."/>
            <person name="Malfatti S."/>
            <person name="McMurry K."/>
            <person name="Meincke L.J."/>
            <person name="Misra M."/>
            <person name="Moseman B.L."/>
            <person name="Mundt M."/>
            <person name="Munk A.C."/>
            <person name="Okinaka R.T."/>
            <person name="Parson-Quintana B."/>
            <person name="Reilly L.P."/>
            <person name="Richardson P."/>
            <person name="Robinson D.L."/>
            <person name="Rubin E."/>
            <person name="Saunders E."/>
            <person name="Tapia R."/>
            <person name="Tesmer J.G."/>
            <person name="Thayer N."/>
            <person name="Thompson L.S."/>
            <person name="Tice H."/>
            <person name="Ticknor L.O."/>
            <person name="Wills P.L."/>
            <person name="Brettin T.S."/>
            <person name="Gilna P."/>
        </authorList>
    </citation>
    <scope>NUCLEOTIDE SEQUENCE [LARGE SCALE GENOMIC DNA]</scope>
    <source>
        <strain evidence="2">ZK / E33L</strain>
    </source>
</reference>
<dbReference type="PANTHER" id="PTHR34976">
    <property type="entry name" value="RIBONUCLEASE YQCG-RELATED"/>
    <property type="match status" value="1"/>
</dbReference>
<name>Q631L2_BACCZ</name>
<accession>Q631L2</accession>
<dbReference type="Pfam" id="PF14412">
    <property type="entry name" value="AHH"/>
    <property type="match status" value="1"/>
</dbReference>
<gene>
    <name evidence="1" type="ordered locus">BCE33L4834</name>
</gene>
<evidence type="ECO:0000313" key="2">
    <source>
        <dbReference type="Proteomes" id="UP000002612"/>
    </source>
</evidence>
<dbReference type="EMBL" id="CP000001">
    <property type="protein sequence ID" value="AAU15445.1"/>
    <property type="molecule type" value="Genomic_DNA"/>
</dbReference>
<dbReference type="KEGG" id="bcz:BCE33L4834"/>